<dbReference type="SUPFAM" id="SSF49899">
    <property type="entry name" value="Concanavalin A-like lectins/glucanases"/>
    <property type="match status" value="1"/>
</dbReference>
<dbReference type="Proteomes" id="UP001611580">
    <property type="component" value="Unassembled WGS sequence"/>
</dbReference>
<comment type="similarity">
    <text evidence="1">Belongs to the glycosyl hydrolase 16 family.</text>
</comment>
<feature type="chain" id="PRO_5046166827" evidence="2">
    <location>
        <begin position="40"/>
        <end position="432"/>
    </location>
</feature>
<evidence type="ECO:0000259" key="3">
    <source>
        <dbReference type="PROSITE" id="PS51762"/>
    </source>
</evidence>
<feature type="domain" description="GH16" evidence="3">
    <location>
        <begin position="45"/>
        <end position="302"/>
    </location>
</feature>
<proteinExistence type="inferred from homology"/>
<organism evidence="4 5">
    <name type="scientific">Promicromonospora kroppenstedtii</name>
    <dbReference type="NCBI Taxonomy" id="440482"/>
    <lineage>
        <taxon>Bacteria</taxon>
        <taxon>Bacillati</taxon>
        <taxon>Actinomycetota</taxon>
        <taxon>Actinomycetes</taxon>
        <taxon>Micrococcales</taxon>
        <taxon>Promicromonosporaceae</taxon>
        <taxon>Promicromonospora</taxon>
    </lineage>
</organism>
<keyword evidence="5" id="KW-1185">Reference proteome</keyword>
<dbReference type="Pfam" id="PF00652">
    <property type="entry name" value="Ricin_B_lectin"/>
    <property type="match status" value="1"/>
</dbReference>
<dbReference type="PROSITE" id="PS50231">
    <property type="entry name" value="RICIN_B_LECTIN"/>
    <property type="match status" value="1"/>
</dbReference>
<dbReference type="CDD" id="cd23451">
    <property type="entry name" value="beta-trefoil_Ricin_laminarinase"/>
    <property type="match status" value="1"/>
</dbReference>
<dbReference type="InterPro" id="IPR050546">
    <property type="entry name" value="Glycosyl_Hydrlase_16"/>
</dbReference>
<dbReference type="SUPFAM" id="SSF50370">
    <property type="entry name" value="Ricin B-like lectins"/>
    <property type="match status" value="1"/>
</dbReference>
<protein>
    <submittedName>
        <fullName evidence="4">Family 16 glycosylhydrolase</fullName>
    </submittedName>
</protein>
<comment type="caution">
    <text evidence="4">The sequence shown here is derived from an EMBL/GenBank/DDBJ whole genome shotgun (WGS) entry which is preliminary data.</text>
</comment>
<dbReference type="InterPro" id="IPR000757">
    <property type="entry name" value="Beta-glucanase-like"/>
</dbReference>
<keyword evidence="2" id="KW-0732">Signal</keyword>
<reference evidence="4 5" key="1">
    <citation type="submission" date="2024-10" db="EMBL/GenBank/DDBJ databases">
        <title>The Natural Products Discovery Center: Release of the First 8490 Sequenced Strains for Exploring Actinobacteria Biosynthetic Diversity.</title>
        <authorList>
            <person name="Kalkreuter E."/>
            <person name="Kautsar S.A."/>
            <person name="Yang D."/>
            <person name="Bader C.D."/>
            <person name="Teijaro C.N."/>
            <person name="Fluegel L."/>
            <person name="Davis C.M."/>
            <person name="Simpson J.R."/>
            <person name="Lauterbach L."/>
            <person name="Steele A.D."/>
            <person name="Gui C."/>
            <person name="Meng S."/>
            <person name="Li G."/>
            <person name="Viehrig K."/>
            <person name="Ye F."/>
            <person name="Su P."/>
            <person name="Kiefer A.F."/>
            <person name="Nichols A."/>
            <person name="Cepeda A.J."/>
            <person name="Yan W."/>
            <person name="Fan B."/>
            <person name="Jiang Y."/>
            <person name="Adhikari A."/>
            <person name="Zheng C.-J."/>
            <person name="Schuster L."/>
            <person name="Cowan T.M."/>
            <person name="Smanski M.J."/>
            <person name="Chevrette M.G."/>
            <person name="De Carvalho L.P.S."/>
            <person name="Shen B."/>
        </authorList>
    </citation>
    <scope>NUCLEOTIDE SEQUENCE [LARGE SCALE GENOMIC DNA]</scope>
    <source>
        <strain evidence="4 5">NPDC019481</strain>
    </source>
</reference>
<evidence type="ECO:0000313" key="4">
    <source>
        <dbReference type="EMBL" id="MFI2489103.1"/>
    </source>
</evidence>
<evidence type="ECO:0000256" key="2">
    <source>
        <dbReference type="SAM" id="SignalP"/>
    </source>
</evidence>
<dbReference type="PROSITE" id="PS51762">
    <property type="entry name" value="GH16_2"/>
    <property type="match status" value="1"/>
</dbReference>
<dbReference type="CDD" id="cd08023">
    <property type="entry name" value="GH16_laminarinase_like"/>
    <property type="match status" value="1"/>
</dbReference>
<dbReference type="RefSeq" id="WP_397406179.1">
    <property type="nucleotide sequence ID" value="NZ_JBIRYI010000012.1"/>
</dbReference>
<dbReference type="Pfam" id="PF00722">
    <property type="entry name" value="Glyco_hydro_16"/>
    <property type="match status" value="1"/>
</dbReference>
<dbReference type="InterPro" id="IPR035992">
    <property type="entry name" value="Ricin_B-like_lectins"/>
</dbReference>
<accession>A0ABW7XNK2</accession>
<dbReference type="InterPro" id="IPR013320">
    <property type="entry name" value="ConA-like_dom_sf"/>
</dbReference>
<evidence type="ECO:0000256" key="1">
    <source>
        <dbReference type="ARBA" id="ARBA00006865"/>
    </source>
</evidence>
<dbReference type="Gene3D" id="2.80.10.50">
    <property type="match status" value="1"/>
</dbReference>
<evidence type="ECO:0000313" key="5">
    <source>
        <dbReference type="Proteomes" id="UP001611580"/>
    </source>
</evidence>
<sequence length="432" mass="45117">MRRALRSSIPSRSPGASRTLVTAVAAVTLVLSASLVASAAPPKVSDAGAEPAEAQGTSAAAAALTWSDEFNGAAGSAPNAANWNHETGAGGWGNNELQNYVNSRQNSALDGNGNLVITARQDGSGGYTSARLTTKGKVQPQYGRLEARIKIPRGQGIWPAFWMLGGQFPGTPWPNSGEIDIMENIGREPHLVHGTLHGPGYSGGNPITGQYMHPQGWSFADDFHTFAVDWSPNSITWLVDGNAYQTFTPANTGGNPWVFNQPFFFILNVAVGGNWPGYPDGSTQFPQQMLVDYVRVYDSQGGGGGRTGTIRASNGICLDVAGAATANGTPIQLANCNGNAAQQWTVGTDGTVRALGKCLDVAGGATAAGTAVQLWDCNGTGAQQWASTSGTLALRNPQSGRCLQPVGRVQNDGTRTQIADCDGSTVQRWTLP</sequence>
<gene>
    <name evidence="4" type="ORF">ACH47X_19495</name>
</gene>
<dbReference type="EMBL" id="JBIRYI010000012">
    <property type="protein sequence ID" value="MFI2489103.1"/>
    <property type="molecule type" value="Genomic_DNA"/>
</dbReference>
<dbReference type="PANTHER" id="PTHR10963:SF55">
    <property type="entry name" value="GLYCOSIDE HYDROLASE FAMILY 16 PROTEIN"/>
    <property type="match status" value="1"/>
</dbReference>
<name>A0ABW7XNK2_9MICO</name>
<feature type="signal peptide" evidence="2">
    <location>
        <begin position="1"/>
        <end position="39"/>
    </location>
</feature>
<dbReference type="SMART" id="SM00458">
    <property type="entry name" value="RICIN"/>
    <property type="match status" value="1"/>
</dbReference>
<dbReference type="PANTHER" id="PTHR10963">
    <property type="entry name" value="GLYCOSYL HYDROLASE-RELATED"/>
    <property type="match status" value="1"/>
</dbReference>
<dbReference type="InterPro" id="IPR000772">
    <property type="entry name" value="Ricin_B_lectin"/>
</dbReference>
<dbReference type="Gene3D" id="2.60.120.200">
    <property type="match status" value="1"/>
</dbReference>